<dbReference type="Gramene" id="fgenesh1_pg.C_scaffold_7003332">
    <property type="protein sequence ID" value="fgenesh1_pg.C_scaffold_7003332"/>
    <property type="gene ID" value="fgenesh1_pg.C_scaffold_7003332"/>
</dbReference>
<dbReference type="AlphaFoldDB" id="D7MK05"/>
<gene>
    <name evidence="2" type="ORF">ARALYDRAFT_356159</name>
</gene>
<dbReference type="Pfam" id="PF07800">
    <property type="entry name" value="DUF1644"/>
    <property type="match status" value="1"/>
</dbReference>
<dbReference type="Proteomes" id="UP000008694">
    <property type="component" value="Unassembled WGS sequence"/>
</dbReference>
<name>D7MK05_ARALL</name>
<evidence type="ECO:0000256" key="1">
    <source>
        <dbReference type="SAM" id="MobiDB-lite"/>
    </source>
</evidence>
<feature type="region of interest" description="Disordered" evidence="1">
    <location>
        <begin position="1"/>
        <end position="25"/>
    </location>
</feature>
<dbReference type="EMBL" id="GL348719">
    <property type="protein sequence ID" value="EFH45043.1"/>
    <property type="molecule type" value="Genomic_DNA"/>
</dbReference>
<dbReference type="PANTHER" id="PTHR31197">
    <property type="entry name" value="OS01G0612600 PROTEIN"/>
    <property type="match status" value="1"/>
</dbReference>
<sequence length="165" mass="19231">MSKENHMLPESSNRTRVSPYPLRSSRTKKYKAHESFIQSEWEDVRGEVFETTKGTSTASRFMNAKPRSCPIDDCNFSGTYSQLDKHLKKSIAVSSPPKVDPQRQCRWEQMERHVEYDDLMSAAEIPHIHEVVHHQLPYTHHLPVFRLNIVNGTVRNIIRPVHVRN</sequence>
<dbReference type="STRING" id="81972.D7MK05"/>
<reference evidence="3" key="1">
    <citation type="journal article" date="2011" name="Nat. Genet.">
        <title>The Arabidopsis lyrata genome sequence and the basis of rapid genome size change.</title>
        <authorList>
            <person name="Hu T.T."/>
            <person name="Pattyn P."/>
            <person name="Bakker E.G."/>
            <person name="Cao J."/>
            <person name="Cheng J.-F."/>
            <person name="Clark R.M."/>
            <person name="Fahlgren N."/>
            <person name="Fawcett J.A."/>
            <person name="Grimwood J."/>
            <person name="Gundlach H."/>
            <person name="Haberer G."/>
            <person name="Hollister J.D."/>
            <person name="Ossowski S."/>
            <person name="Ottilar R.P."/>
            <person name="Salamov A.A."/>
            <person name="Schneeberger K."/>
            <person name="Spannagl M."/>
            <person name="Wang X."/>
            <person name="Yang L."/>
            <person name="Nasrallah M.E."/>
            <person name="Bergelson J."/>
            <person name="Carrington J.C."/>
            <person name="Gaut B.S."/>
            <person name="Schmutz J."/>
            <person name="Mayer K.F.X."/>
            <person name="Van de Peer Y."/>
            <person name="Grigoriev I.V."/>
            <person name="Nordborg M."/>
            <person name="Weigel D."/>
            <person name="Guo Y.-L."/>
        </authorList>
    </citation>
    <scope>NUCLEOTIDE SEQUENCE [LARGE SCALE GENOMIC DNA]</scope>
    <source>
        <strain evidence="3">cv. MN47</strain>
    </source>
</reference>
<protein>
    <submittedName>
        <fullName evidence="2">Uncharacterized protein</fullName>
    </submittedName>
</protein>
<accession>D7MK05</accession>
<keyword evidence="3" id="KW-1185">Reference proteome</keyword>
<dbReference type="InterPro" id="IPR012866">
    <property type="entry name" value="DUF1644"/>
</dbReference>
<evidence type="ECO:0000313" key="2">
    <source>
        <dbReference type="EMBL" id="EFH45043.1"/>
    </source>
</evidence>
<dbReference type="PANTHER" id="PTHR31197:SF43">
    <property type="entry name" value="C2H2-TYPE DOMAIN-CONTAINING PROTEIN"/>
    <property type="match status" value="1"/>
</dbReference>
<proteinExistence type="predicted"/>
<organism evidence="3">
    <name type="scientific">Arabidopsis lyrata subsp. lyrata</name>
    <name type="common">Lyre-leaved rock-cress</name>
    <dbReference type="NCBI Taxonomy" id="81972"/>
    <lineage>
        <taxon>Eukaryota</taxon>
        <taxon>Viridiplantae</taxon>
        <taxon>Streptophyta</taxon>
        <taxon>Embryophyta</taxon>
        <taxon>Tracheophyta</taxon>
        <taxon>Spermatophyta</taxon>
        <taxon>Magnoliopsida</taxon>
        <taxon>eudicotyledons</taxon>
        <taxon>Gunneridae</taxon>
        <taxon>Pentapetalae</taxon>
        <taxon>rosids</taxon>
        <taxon>malvids</taxon>
        <taxon>Brassicales</taxon>
        <taxon>Brassicaceae</taxon>
        <taxon>Camelineae</taxon>
        <taxon>Arabidopsis</taxon>
    </lineage>
</organism>
<dbReference type="HOGENOM" id="CLU_098803_0_0_1"/>
<evidence type="ECO:0000313" key="3">
    <source>
        <dbReference type="Proteomes" id="UP000008694"/>
    </source>
</evidence>